<feature type="domain" description="DinB-like" evidence="1">
    <location>
        <begin position="5"/>
        <end position="153"/>
    </location>
</feature>
<name>A0A370GVQ6_9BACI</name>
<comment type="caution">
    <text evidence="2">The sequence shown here is derived from an EMBL/GenBank/DDBJ whole genome shotgun (WGS) entry which is preliminary data.</text>
</comment>
<dbReference type="Proteomes" id="UP000255326">
    <property type="component" value="Unassembled WGS sequence"/>
</dbReference>
<dbReference type="AlphaFoldDB" id="A0A370GVQ6"/>
<dbReference type="InterPro" id="IPR034660">
    <property type="entry name" value="DinB/YfiT-like"/>
</dbReference>
<evidence type="ECO:0000313" key="2">
    <source>
        <dbReference type="EMBL" id="RDI47747.1"/>
    </source>
</evidence>
<sequence>MNKEELERIRQKLLDSFITLNKGDINTKPGHEKWSISQVVLHVAGAETRFMHAAFQGLKENKKTNPADVDLSVFDDPSKKLKAPIEPPEEWKGKDELVEVLKNSREMTFEFLDKYKESDLSGISLNHHRFGEMPIWQIFELVGKHENRHIHQVEDIKKQLGL</sequence>
<evidence type="ECO:0000313" key="3">
    <source>
        <dbReference type="Proteomes" id="UP000255326"/>
    </source>
</evidence>
<gene>
    <name evidence="2" type="ORF">DFR59_101410</name>
</gene>
<dbReference type="InterPro" id="IPR024775">
    <property type="entry name" value="DinB-like"/>
</dbReference>
<dbReference type="RefSeq" id="WP_114743952.1">
    <property type="nucleotide sequence ID" value="NZ_QQAY01000001.1"/>
</dbReference>
<accession>A0A370GVQ6</accession>
<organism evidence="2 3">
    <name type="scientific">Falsibacillus pallidus</name>
    <dbReference type="NCBI Taxonomy" id="493781"/>
    <lineage>
        <taxon>Bacteria</taxon>
        <taxon>Bacillati</taxon>
        <taxon>Bacillota</taxon>
        <taxon>Bacilli</taxon>
        <taxon>Bacillales</taxon>
        <taxon>Bacillaceae</taxon>
        <taxon>Falsibacillus</taxon>
    </lineage>
</organism>
<keyword evidence="3" id="KW-1185">Reference proteome</keyword>
<dbReference type="Gene3D" id="1.20.120.450">
    <property type="entry name" value="dinb family like domain"/>
    <property type="match status" value="1"/>
</dbReference>
<proteinExistence type="predicted"/>
<dbReference type="Pfam" id="PF12867">
    <property type="entry name" value="DinB_2"/>
    <property type="match status" value="1"/>
</dbReference>
<dbReference type="SUPFAM" id="SSF109854">
    <property type="entry name" value="DinB/YfiT-like putative metalloenzymes"/>
    <property type="match status" value="1"/>
</dbReference>
<dbReference type="OrthoDB" id="5464839at2"/>
<dbReference type="EMBL" id="QQAY01000001">
    <property type="protein sequence ID" value="RDI47747.1"/>
    <property type="molecule type" value="Genomic_DNA"/>
</dbReference>
<protein>
    <submittedName>
        <fullName evidence="2">Putative damage-inducible protein DinB</fullName>
    </submittedName>
</protein>
<reference evidence="2 3" key="1">
    <citation type="submission" date="2018-07" db="EMBL/GenBank/DDBJ databases">
        <title>Genomic Encyclopedia of Type Strains, Phase IV (KMG-IV): sequencing the most valuable type-strain genomes for metagenomic binning, comparative biology and taxonomic classification.</title>
        <authorList>
            <person name="Goeker M."/>
        </authorList>
    </citation>
    <scope>NUCLEOTIDE SEQUENCE [LARGE SCALE GENOMIC DNA]</scope>
    <source>
        <strain evidence="2 3">DSM 25281</strain>
    </source>
</reference>
<evidence type="ECO:0000259" key="1">
    <source>
        <dbReference type="Pfam" id="PF12867"/>
    </source>
</evidence>